<evidence type="ECO:0000313" key="1">
    <source>
        <dbReference type="EMBL" id="GAA0151079.1"/>
    </source>
</evidence>
<dbReference type="EMBL" id="BAABME010001712">
    <property type="protein sequence ID" value="GAA0151079.1"/>
    <property type="molecule type" value="Genomic_DNA"/>
</dbReference>
<keyword evidence="2" id="KW-1185">Reference proteome</keyword>
<dbReference type="Proteomes" id="UP001454036">
    <property type="component" value="Unassembled WGS sequence"/>
</dbReference>
<protein>
    <recommendedName>
        <fullName evidence="3">Reverse transcriptase/retrotransposon-derived protein RNase H-like domain-containing protein</fullName>
    </recommendedName>
</protein>
<dbReference type="InterPro" id="IPR043128">
    <property type="entry name" value="Rev_trsase/Diguanyl_cyclase"/>
</dbReference>
<dbReference type="AlphaFoldDB" id="A0AAV3PHC9"/>
<evidence type="ECO:0000313" key="2">
    <source>
        <dbReference type="Proteomes" id="UP001454036"/>
    </source>
</evidence>
<reference evidence="1 2" key="1">
    <citation type="submission" date="2024-01" db="EMBL/GenBank/DDBJ databases">
        <title>The complete chloroplast genome sequence of Lithospermum erythrorhizon: insights into the phylogenetic relationship among Boraginaceae species and the maternal lineages of purple gromwells.</title>
        <authorList>
            <person name="Okada T."/>
            <person name="Watanabe K."/>
        </authorList>
    </citation>
    <scope>NUCLEOTIDE SEQUENCE [LARGE SCALE GENOMIC DNA]</scope>
</reference>
<dbReference type="SUPFAM" id="SSF56672">
    <property type="entry name" value="DNA/RNA polymerases"/>
    <property type="match status" value="1"/>
</dbReference>
<gene>
    <name evidence="1" type="ORF">LIER_09873</name>
</gene>
<dbReference type="Gene3D" id="3.30.70.270">
    <property type="match status" value="1"/>
</dbReference>
<sequence length="122" mass="14104">MLVKSKRREDHLINLEYSLERLKKCKLRINLEKCLFGMFKSQLAALSCFISKSGDQNLPFFKKLRQASKEEFIWDSHCDAAFEEFMSPKWLTRPEGGEKLQLYLAVSEGAVSSVLLREDRGA</sequence>
<evidence type="ECO:0008006" key="3">
    <source>
        <dbReference type="Google" id="ProtNLM"/>
    </source>
</evidence>
<dbReference type="InterPro" id="IPR043502">
    <property type="entry name" value="DNA/RNA_pol_sf"/>
</dbReference>
<organism evidence="1 2">
    <name type="scientific">Lithospermum erythrorhizon</name>
    <name type="common">Purple gromwell</name>
    <name type="synonym">Lithospermum officinale var. erythrorhizon</name>
    <dbReference type="NCBI Taxonomy" id="34254"/>
    <lineage>
        <taxon>Eukaryota</taxon>
        <taxon>Viridiplantae</taxon>
        <taxon>Streptophyta</taxon>
        <taxon>Embryophyta</taxon>
        <taxon>Tracheophyta</taxon>
        <taxon>Spermatophyta</taxon>
        <taxon>Magnoliopsida</taxon>
        <taxon>eudicotyledons</taxon>
        <taxon>Gunneridae</taxon>
        <taxon>Pentapetalae</taxon>
        <taxon>asterids</taxon>
        <taxon>lamiids</taxon>
        <taxon>Boraginales</taxon>
        <taxon>Boraginaceae</taxon>
        <taxon>Boraginoideae</taxon>
        <taxon>Lithospermeae</taxon>
        <taxon>Lithospermum</taxon>
    </lineage>
</organism>
<proteinExistence type="predicted"/>
<comment type="caution">
    <text evidence="1">The sequence shown here is derived from an EMBL/GenBank/DDBJ whole genome shotgun (WGS) entry which is preliminary data.</text>
</comment>
<accession>A0AAV3PHC9</accession>
<name>A0AAV3PHC9_LITER</name>